<evidence type="ECO:0000256" key="2">
    <source>
        <dbReference type="ARBA" id="ARBA00022475"/>
    </source>
</evidence>
<protein>
    <recommendedName>
        <fullName evidence="12">G-protein coupled receptors family 1 profile domain-containing protein</fullName>
    </recommendedName>
</protein>
<dbReference type="InterPro" id="IPR000276">
    <property type="entry name" value="GPCR_Rhodpsn"/>
</dbReference>
<evidence type="ECO:0000256" key="3">
    <source>
        <dbReference type="ARBA" id="ARBA00022692"/>
    </source>
</evidence>
<keyword evidence="7" id="KW-1015">Disulfide bond</keyword>
<evidence type="ECO:0000256" key="6">
    <source>
        <dbReference type="ARBA" id="ARBA00023136"/>
    </source>
</evidence>
<feature type="transmembrane region" description="Helical" evidence="11">
    <location>
        <begin position="50"/>
        <end position="70"/>
    </location>
</feature>
<dbReference type="GO" id="GO:0004974">
    <property type="term" value="F:leukotriene receptor activity"/>
    <property type="evidence" value="ECO:0007669"/>
    <property type="project" value="InterPro"/>
</dbReference>
<evidence type="ECO:0000256" key="10">
    <source>
        <dbReference type="ARBA" id="ARBA00023224"/>
    </source>
</evidence>
<dbReference type="PROSITE" id="PS50262">
    <property type="entry name" value="G_PROTEIN_RECEP_F1_2"/>
    <property type="match status" value="1"/>
</dbReference>
<keyword evidence="4 11" id="KW-1133">Transmembrane helix</keyword>
<dbReference type="PANTHER" id="PTHR24231:SF45">
    <property type="entry name" value="CYSTEINYL LEUKOTRIENE RECEPTOR 1"/>
    <property type="match status" value="1"/>
</dbReference>
<evidence type="ECO:0000256" key="1">
    <source>
        <dbReference type="ARBA" id="ARBA00004651"/>
    </source>
</evidence>
<dbReference type="PRINTS" id="PR01533">
    <property type="entry name" value="CYSLTRECPTR"/>
</dbReference>
<comment type="subcellular location">
    <subcellularLocation>
        <location evidence="1">Cell membrane</location>
        <topology evidence="1">Multi-pass membrane protein</topology>
    </subcellularLocation>
</comment>
<keyword evidence="3 11" id="KW-0812">Transmembrane</keyword>
<keyword evidence="10" id="KW-0807">Transducer</keyword>
<keyword evidence="14" id="KW-1185">Reference proteome</keyword>
<dbReference type="InterPro" id="IPR004071">
    <property type="entry name" value="Cyst_leuk_rcpt"/>
</dbReference>
<keyword evidence="8" id="KW-0675">Receptor</keyword>
<dbReference type="PRINTS" id="PR00237">
    <property type="entry name" value="GPCRRHODOPSN"/>
</dbReference>
<comment type="caution">
    <text evidence="13">The sequence shown here is derived from an EMBL/GenBank/DDBJ whole genome shotgun (WGS) entry which is preliminary data.</text>
</comment>
<dbReference type="GO" id="GO:0005886">
    <property type="term" value="C:plasma membrane"/>
    <property type="evidence" value="ECO:0007669"/>
    <property type="project" value="UniProtKB-SubCell"/>
</dbReference>
<keyword evidence="5" id="KW-0297">G-protein coupled receptor</keyword>
<accession>A0AA88PRU9</accession>
<evidence type="ECO:0000256" key="8">
    <source>
        <dbReference type="ARBA" id="ARBA00023170"/>
    </source>
</evidence>
<organism evidence="13 14">
    <name type="scientific">Cirrhinus molitorella</name>
    <name type="common">mud carp</name>
    <dbReference type="NCBI Taxonomy" id="172907"/>
    <lineage>
        <taxon>Eukaryota</taxon>
        <taxon>Metazoa</taxon>
        <taxon>Chordata</taxon>
        <taxon>Craniata</taxon>
        <taxon>Vertebrata</taxon>
        <taxon>Euteleostomi</taxon>
        <taxon>Actinopterygii</taxon>
        <taxon>Neopterygii</taxon>
        <taxon>Teleostei</taxon>
        <taxon>Ostariophysi</taxon>
        <taxon>Cypriniformes</taxon>
        <taxon>Cyprinidae</taxon>
        <taxon>Labeoninae</taxon>
        <taxon>Labeonini</taxon>
        <taxon>Cirrhinus</taxon>
    </lineage>
</organism>
<keyword evidence="2" id="KW-1003">Cell membrane</keyword>
<reference evidence="13" key="1">
    <citation type="submission" date="2023-08" db="EMBL/GenBank/DDBJ databases">
        <title>Chromosome-level Genome Assembly of mud carp (Cirrhinus molitorella).</title>
        <authorList>
            <person name="Liu H."/>
        </authorList>
    </citation>
    <scope>NUCLEOTIDE SEQUENCE</scope>
    <source>
        <strain evidence="13">Prfri</strain>
        <tissue evidence="13">Muscle</tissue>
    </source>
</reference>
<feature type="transmembrane region" description="Helical" evidence="11">
    <location>
        <begin position="82"/>
        <end position="105"/>
    </location>
</feature>
<dbReference type="InterPro" id="IPR017452">
    <property type="entry name" value="GPCR_Rhodpsn_7TM"/>
</dbReference>
<gene>
    <name evidence="13" type="ORF">Q8A67_013288</name>
</gene>
<evidence type="ECO:0000313" key="14">
    <source>
        <dbReference type="Proteomes" id="UP001187343"/>
    </source>
</evidence>
<feature type="domain" description="G-protein coupled receptors family 1 profile" evidence="12">
    <location>
        <begin position="61"/>
        <end position="158"/>
    </location>
</feature>
<evidence type="ECO:0000313" key="13">
    <source>
        <dbReference type="EMBL" id="KAK2890645.1"/>
    </source>
</evidence>
<dbReference type="EMBL" id="JAUYZG010000013">
    <property type="protein sequence ID" value="KAK2890645.1"/>
    <property type="molecule type" value="Genomic_DNA"/>
</dbReference>
<name>A0AA88PRU9_9TELE</name>
<dbReference type="Gene3D" id="1.20.1070.10">
    <property type="entry name" value="Rhodopsin 7-helix transmembrane proteins"/>
    <property type="match status" value="1"/>
</dbReference>
<evidence type="ECO:0000256" key="11">
    <source>
        <dbReference type="SAM" id="Phobius"/>
    </source>
</evidence>
<feature type="transmembrane region" description="Helical" evidence="11">
    <location>
        <begin position="125"/>
        <end position="148"/>
    </location>
</feature>
<dbReference type="Pfam" id="PF00001">
    <property type="entry name" value="7tm_1"/>
    <property type="match status" value="1"/>
</dbReference>
<dbReference type="AlphaFoldDB" id="A0AA88PRU9"/>
<evidence type="ECO:0000256" key="4">
    <source>
        <dbReference type="ARBA" id="ARBA00022989"/>
    </source>
</evidence>
<proteinExistence type="predicted"/>
<dbReference type="SUPFAM" id="SSF81321">
    <property type="entry name" value="Family A G protein-coupled receptor-like"/>
    <property type="match status" value="1"/>
</dbReference>
<evidence type="ECO:0000259" key="12">
    <source>
        <dbReference type="PROSITE" id="PS50262"/>
    </source>
</evidence>
<keyword evidence="9" id="KW-0325">Glycoprotein</keyword>
<evidence type="ECO:0000256" key="5">
    <source>
        <dbReference type="ARBA" id="ARBA00023040"/>
    </source>
</evidence>
<keyword evidence="6 11" id="KW-0472">Membrane</keyword>
<dbReference type="Proteomes" id="UP001187343">
    <property type="component" value="Unassembled WGS sequence"/>
</dbReference>
<dbReference type="PANTHER" id="PTHR24231">
    <property type="entry name" value="PURINOCEPTOR-RELATED G-PROTEIN COUPLED RECEPTOR"/>
    <property type="match status" value="1"/>
</dbReference>
<evidence type="ECO:0000256" key="9">
    <source>
        <dbReference type="ARBA" id="ARBA00023180"/>
    </source>
</evidence>
<evidence type="ECO:0000256" key="7">
    <source>
        <dbReference type="ARBA" id="ARBA00023157"/>
    </source>
</evidence>
<sequence length="158" mass="18167">MFHFAVTGLLDRRRTDNDSTARMGPFNISTNVTEVCASIDDFRNQVYSTVYSVITVFGLMGNGFALYVLLRTYRQKSAFHIYMLNLAVSDLLCVSTLPLRVLYYVNKGQWNLGDFLCRISSYALYVNLYCSVFFMMAMSFTRFLAIVFPVQNLRLATY</sequence>